<reference evidence="2 3" key="1">
    <citation type="journal article" date="2014" name="Science">
        <title>Plant genetics. Early allopolyploid evolution in the post-Neolithic Brassica napus oilseed genome.</title>
        <authorList>
            <person name="Chalhoub B."/>
            <person name="Denoeud F."/>
            <person name="Liu S."/>
            <person name="Parkin I.A."/>
            <person name="Tang H."/>
            <person name="Wang X."/>
            <person name="Chiquet J."/>
            <person name="Belcram H."/>
            <person name="Tong C."/>
            <person name="Samans B."/>
            <person name="Correa M."/>
            <person name="Da Silva C."/>
            <person name="Just J."/>
            <person name="Falentin C."/>
            <person name="Koh C.S."/>
            <person name="Le Clainche I."/>
            <person name="Bernard M."/>
            <person name="Bento P."/>
            <person name="Noel B."/>
            <person name="Labadie K."/>
            <person name="Alberti A."/>
            <person name="Charles M."/>
            <person name="Arnaud D."/>
            <person name="Guo H."/>
            <person name="Daviaud C."/>
            <person name="Alamery S."/>
            <person name="Jabbari K."/>
            <person name="Zhao M."/>
            <person name="Edger P.P."/>
            <person name="Chelaifa H."/>
            <person name="Tack D."/>
            <person name="Lassalle G."/>
            <person name="Mestiri I."/>
            <person name="Schnel N."/>
            <person name="Le Paslier M.C."/>
            <person name="Fan G."/>
            <person name="Renault V."/>
            <person name="Bayer P.E."/>
            <person name="Golicz A.A."/>
            <person name="Manoli S."/>
            <person name="Lee T.H."/>
            <person name="Thi V.H."/>
            <person name="Chalabi S."/>
            <person name="Hu Q."/>
            <person name="Fan C."/>
            <person name="Tollenaere R."/>
            <person name="Lu Y."/>
            <person name="Battail C."/>
            <person name="Shen J."/>
            <person name="Sidebottom C.H."/>
            <person name="Wang X."/>
            <person name="Canaguier A."/>
            <person name="Chauveau A."/>
            <person name="Berard A."/>
            <person name="Deniot G."/>
            <person name="Guan M."/>
            <person name="Liu Z."/>
            <person name="Sun F."/>
            <person name="Lim Y.P."/>
            <person name="Lyons E."/>
            <person name="Town C.D."/>
            <person name="Bancroft I."/>
            <person name="Wang X."/>
            <person name="Meng J."/>
            <person name="Ma J."/>
            <person name="Pires J.C."/>
            <person name="King G.J."/>
            <person name="Brunel D."/>
            <person name="Delourme R."/>
            <person name="Renard M."/>
            <person name="Aury J.M."/>
            <person name="Adams K.L."/>
            <person name="Batley J."/>
            <person name="Snowdon R.J."/>
            <person name="Tost J."/>
            <person name="Edwards D."/>
            <person name="Zhou Y."/>
            <person name="Hua W."/>
            <person name="Sharpe A.G."/>
            <person name="Paterson A.H."/>
            <person name="Guan C."/>
            <person name="Wincker P."/>
        </authorList>
    </citation>
    <scope>NUCLEOTIDE SEQUENCE [LARGE SCALE GENOMIC DNA]</scope>
    <source>
        <strain evidence="3">cv. Darmor-bzh</strain>
    </source>
</reference>
<evidence type="ECO:0000313" key="3">
    <source>
        <dbReference type="Proteomes" id="UP000028999"/>
    </source>
</evidence>
<organism evidence="2 3">
    <name type="scientific">Brassica napus</name>
    <name type="common">Rape</name>
    <dbReference type="NCBI Taxonomy" id="3708"/>
    <lineage>
        <taxon>Eukaryota</taxon>
        <taxon>Viridiplantae</taxon>
        <taxon>Streptophyta</taxon>
        <taxon>Embryophyta</taxon>
        <taxon>Tracheophyta</taxon>
        <taxon>Spermatophyta</taxon>
        <taxon>Magnoliopsida</taxon>
        <taxon>eudicotyledons</taxon>
        <taxon>Gunneridae</taxon>
        <taxon>Pentapetalae</taxon>
        <taxon>rosids</taxon>
        <taxon>malvids</taxon>
        <taxon>Brassicales</taxon>
        <taxon>Brassicaceae</taxon>
        <taxon>Brassiceae</taxon>
        <taxon>Brassica</taxon>
    </lineage>
</organism>
<gene>
    <name evidence="2" type="primary">BnaC02g24830D</name>
    <name evidence="2" type="ORF">GSBRNA2T00084377001</name>
</gene>
<sequence>MDAFDAIPDPVGHRHSEQSPRAWCGRSAR</sequence>
<dbReference type="PaxDb" id="3708-A0A078FJN0"/>
<dbReference type="Gramene" id="CDY14630">
    <property type="protein sequence ID" value="CDY14630"/>
    <property type="gene ID" value="GSBRNA2T00084377001"/>
</dbReference>
<keyword evidence="3" id="KW-1185">Reference proteome</keyword>
<dbReference type="AlphaFoldDB" id="A0A078FJN0"/>
<protein>
    <submittedName>
        <fullName evidence="2">BnaC02g24830D protein</fullName>
    </submittedName>
</protein>
<feature type="region of interest" description="Disordered" evidence="1">
    <location>
        <begin position="1"/>
        <end position="29"/>
    </location>
</feature>
<evidence type="ECO:0000313" key="2">
    <source>
        <dbReference type="EMBL" id="CDY14630.1"/>
    </source>
</evidence>
<dbReference type="EMBL" id="LK032045">
    <property type="protein sequence ID" value="CDY14630.1"/>
    <property type="molecule type" value="Genomic_DNA"/>
</dbReference>
<proteinExistence type="predicted"/>
<name>A0A078FJN0_BRANA</name>
<accession>A0A078FJN0</accession>
<dbReference type="Proteomes" id="UP000028999">
    <property type="component" value="Unassembled WGS sequence"/>
</dbReference>
<evidence type="ECO:0000256" key="1">
    <source>
        <dbReference type="SAM" id="MobiDB-lite"/>
    </source>
</evidence>